<feature type="region of interest" description="Disordered" evidence="1">
    <location>
        <begin position="456"/>
        <end position="567"/>
    </location>
</feature>
<dbReference type="Proteomes" id="UP000291343">
    <property type="component" value="Unassembled WGS sequence"/>
</dbReference>
<feature type="compositionally biased region" description="Basic and acidic residues" evidence="1">
    <location>
        <begin position="555"/>
        <end position="567"/>
    </location>
</feature>
<feature type="compositionally biased region" description="Basic and acidic residues" evidence="1">
    <location>
        <begin position="456"/>
        <end position="472"/>
    </location>
</feature>
<protein>
    <submittedName>
        <fullName evidence="2">Uncharacterized protein</fullName>
    </submittedName>
</protein>
<keyword evidence="3" id="KW-1185">Reference proteome</keyword>
<sequence>MHLPGPGLPDNVVSVKDREESQTVKKVCSTSAFSPLLPTALCCFCRRARAITLLLLTHRTAQRAAATGYTQECSSVKSSTHCADAELGAETCSHSPRVSSSPTAGRQTPSSNITSNLTRAQFSRGDFTCPKTYDTGINPIETCSVNITYPNHITTQCYPTNNNTTVHSITEVEPLHKKRFWNNCDWSKIVASAPTEPPHSKESPSQLIDNVSSIVFQNSDNKSILNHELSLNNEADVVEKFVESISDKNYTLPVSLKDVNDDNSQNNNENVVVVIPNNPPRVSSESVPSEVKNSEVVSTEFVDESRVVEGHKPERLKNDVEPEKSISLDECVLKNEENVEASEEKVVDLNRSHEAKSEVEAGLKDENVVEERIVVGKCLLKEILPPRTRRTGVFASPALGRRSFPSADQLAETYSRMAIAVRQAMDANLATNGTLQKIKLHASEGDLKSLPLAGEETKTANDKKRYSVDGKQQKQRMLPVASQSRTYLALPSPRRNKRRSACHSPGGVSDEGCSLPEQHSPESEEQLWKQGTNVPHRSSSSDSALGALYNSDDEDARKRCCKTDQNG</sequence>
<proteinExistence type="predicted"/>
<feature type="non-terminal residue" evidence="2">
    <location>
        <position position="567"/>
    </location>
</feature>
<accession>A0A482XPK2</accession>
<organism evidence="2 3">
    <name type="scientific">Laodelphax striatellus</name>
    <name type="common">Small brown planthopper</name>
    <name type="synonym">Delphax striatella</name>
    <dbReference type="NCBI Taxonomy" id="195883"/>
    <lineage>
        <taxon>Eukaryota</taxon>
        <taxon>Metazoa</taxon>
        <taxon>Ecdysozoa</taxon>
        <taxon>Arthropoda</taxon>
        <taxon>Hexapoda</taxon>
        <taxon>Insecta</taxon>
        <taxon>Pterygota</taxon>
        <taxon>Neoptera</taxon>
        <taxon>Paraneoptera</taxon>
        <taxon>Hemiptera</taxon>
        <taxon>Auchenorrhyncha</taxon>
        <taxon>Fulgoroidea</taxon>
        <taxon>Delphacidae</taxon>
        <taxon>Criomorphinae</taxon>
        <taxon>Laodelphax</taxon>
    </lineage>
</organism>
<dbReference type="InParanoid" id="A0A482XPK2"/>
<dbReference type="AlphaFoldDB" id="A0A482XPK2"/>
<comment type="caution">
    <text evidence="2">The sequence shown here is derived from an EMBL/GenBank/DDBJ whole genome shotgun (WGS) entry which is preliminary data.</text>
</comment>
<evidence type="ECO:0000313" key="2">
    <source>
        <dbReference type="EMBL" id="RZF47339.1"/>
    </source>
</evidence>
<name>A0A482XPK2_LAOST</name>
<feature type="region of interest" description="Disordered" evidence="1">
    <location>
        <begin position="92"/>
        <end position="117"/>
    </location>
</feature>
<feature type="compositionally biased region" description="Polar residues" evidence="1">
    <location>
        <begin position="529"/>
        <end position="543"/>
    </location>
</feature>
<evidence type="ECO:0000313" key="3">
    <source>
        <dbReference type="Proteomes" id="UP000291343"/>
    </source>
</evidence>
<dbReference type="EMBL" id="QKKF02004501">
    <property type="protein sequence ID" value="RZF47339.1"/>
    <property type="molecule type" value="Genomic_DNA"/>
</dbReference>
<gene>
    <name evidence="2" type="ORF">LSTR_LSTR015521</name>
</gene>
<evidence type="ECO:0000256" key="1">
    <source>
        <dbReference type="SAM" id="MobiDB-lite"/>
    </source>
</evidence>
<reference evidence="2 3" key="1">
    <citation type="journal article" date="2017" name="Gigascience">
        <title>Genome sequence of the small brown planthopper, Laodelphax striatellus.</title>
        <authorList>
            <person name="Zhu J."/>
            <person name="Jiang F."/>
            <person name="Wang X."/>
            <person name="Yang P."/>
            <person name="Bao Y."/>
            <person name="Zhao W."/>
            <person name="Wang W."/>
            <person name="Lu H."/>
            <person name="Wang Q."/>
            <person name="Cui N."/>
            <person name="Li J."/>
            <person name="Chen X."/>
            <person name="Luo L."/>
            <person name="Yu J."/>
            <person name="Kang L."/>
            <person name="Cui F."/>
        </authorList>
    </citation>
    <scope>NUCLEOTIDE SEQUENCE [LARGE SCALE GENOMIC DNA]</scope>
    <source>
        <strain evidence="2">Lst14</strain>
    </source>
</reference>